<keyword evidence="3" id="KW-1185">Reference proteome</keyword>
<dbReference type="EnsemblMetazoa" id="tetur03g10377.1">
    <property type="protein sequence ID" value="tetur03g10377.1"/>
    <property type="gene ID" value="tetur03g10377"/>
</dbReference>
<accession>A0A158P4I9</accession>
<feature type="compositionally biased region" description="Low complexity" evidence="1">
    <location>
        <begin position="98"/>
        <end position="110"/>
    </location>
</feature>
<feature type="compositionally biased region" description="Basic and acidic residues" evidence="1">
    <location>
        <begin position="323"/>
        <end position="335"/>
    </location>
</feature>
<reference evidence="3" key="1">
    <citation type="submission" date="2011-08" db="EMBL/GenBank/DDBJ databases">
        <authorList>
            <person name="Rombauts S."/>
        </authorList>
    </citation>
    <scope>NUCLEOTIDE SEQUENCE</scope>
    <source>
        <strain evidence="3">London</strain>
    </source>
</reference>
<evidence type="ECO:0000313" key="2">
    <source>
        <dbReference type="EnsemblMetazoa" id="tetur03g10377.1"/>
    </source>
</evidence>
<feature type="region of interest" description="Disordered" evidence="1">
    <location>
        <begin position="95"/>
        <end position="138"/>
    </location>
</feature>
<name>A0A158P4I9_TETUR</name>
<dbReference type="AlphaFoldDB" id="A0A158P4I9"/>
<sequence>MSSSGSKDLIDSCELHIPIRAGYVILKDPISEKKLLRPARYYGNYVRKIEELIDERKTVDDAESMDGDRYVIIFYGSHDSASKFLESEKMKDLRRKQLAPSSQTLSLPSTSRKESELESTTRKLRSQSRNVSESAHKVAPSSVPQVKLLKDLEIKFESMKDDLKEIKVLLNDFISSQDLPDLSTGPTKEASMAKQACKAIRSFRKQGFEKKLALVDWDKIISDPIKVREIKDILMTQEWPSKMVSDIAEILYGDTLLDHILGRHGKRDRKARRGERQLTVSRSEEEKLRCILSVFGTTFTTDTAWQILVQHYVNQRGRDMKNRLTKEKDEERVDPNIDDDSSDSPEAKRSRLVNHTDDDADNVEE</sequence>
<reference evidence="2" key="2">
    <citation type="submission" date="2016-04" db="UniProtKB">
        <authorList>
            <consortium name="EnsemblMetazoa"/>
        </authorList>
    </citation>
    <scope>IDENTIFICATION</scope>
</reference>
<protein>
    <submittedName>
        <fullName evidence="2">Uncharacterized protein</fullName>
    </submittedName>
</protein>
<feature type="region of interest" description="Disordered" evidence="1">
    <location>
        <begin position="323"/>
        <end position="365"/>
    </location>
</feature>
<organism evidence="2 3">
    <name type="scientific">Tetranychus urticae</name>
    <name type="common">Two-spotted spider mite</name>
    <dbReference type="NCBI Taxonomy" id="32264"/>
    <lineage>
        <taxon>Eukaryota</taxon>
        <taxon>Metazoa</taxon>
        <taxon>Ecdysozoa</taxon>
        <taxon>Arthropoda</taxon>
        <taxon>Chelicerata</taxon>
        <taxon>Arachnida</taxon>
        <taxon>Acari</taxon>
        <taxon>Acariformes</taxon>
        <taxon>Trombidiformes</taxon>
        <taxon>Prostigmata</taxon>
        <taxon>Eleutherengona</taxon>
        <taxon>Raphignathae</taxon>
        <taxon>Tetranychoidea</taxon>
        <taxon>Tetranychidae</taxon>
        <taxon>Tetranychus</taxon>
    </lineage>
</organism>
<dbReference type="KEGG" id="tut:112538547"/>
<evidence type="ECO:0000313" key="3">
    <source>
        <dbReference type="Proteomes" id="UP000015104"/>
    </source>
</evidence>
<evidence type="ECO:0000256" key="1">
    <source>
        <dbReference type="SAM" id="MobiDB-lite"/>
    </source>
</evidence>
<dbReference type="RefSeq" id="XP_025015984.1">
    <property type="nucleotide sequence ID" value="XM_025160216.1"/>
</dbReference>
<dbReference type="GeneID" id="112538547"/>
<dbReference type="Proteomes" id="UP000015104">
    <property type="component" value="Unassembled WGS sequence"/>
</dbReference>
<feature type="compositionally biased region" description="Basic and acidic residues" evidence="1">
    <location>
        <begin position="111"/>
        <end position="121"/>
    </location>
</feature>
<dbReference type="EMBL" id="CAEY01001116">
    <property type="status" value="NOT_ANNOTATED_CDS"/>
    <property type="molecule type" value="Genomic_DNA"/>
</dbReference>
<proteinExistence type="predicted"/>
<feature type="compositionally biased region" description="Basic and acidic residues" evidence="1">
    <location>
        <begin position="345"/>
        <end position="357"/>
    </location>
</feature>